<dbReference type="Proteomes" id="UP000267908">
    <property type="component" value="Unassembled WGS sequence"/>
</dbReference>
<evidence type="ECO:0000313" key="3">
    <source>
        <dbReference type="EMBL" id="RMQ24340.1"/>
    </source>
</evidence>
<feature type="region of interest" description="Disordered" evidence="1">
    <location>
        <begin position="21"/>
        <end position="44"/>
    </location>
</feature>
<comment type="caution">
    <text evidence="2">The sequence shown here is derived from an EMBL/GenBank/DDBJ whole genome shotgun (WGS) entry which is preliminary data.</text>
</comment>
<gene>
    <name evidence="3" type="ORF">ALQ08_101400</name>
    <name evidence="2" type="ORF">ALQ28_101278</name>
</gene>
<protein>
    <submittedName>
        <fullName evidence="2">Uncharacterized protein</fullName>
    </submittedName>
</protein>
<dbReference type="Proteomes" id="UP000269044">
    <property type="component" value="Unassembled WGS sequence"/>
</dbReference>
<sequence>MRPETRLIAEQTARDQCGQFMASSQSAVASRRYGRMLREQRLKP</sequence>
<evidence type="ECO:0000313" key="2">
    <source>
        <dbReference type="EMBL" id="RMP19291.1"/>
    </source>
</evidence>
<reference evidence="4 5" key="1">
    <citation type="submission" date="2018-08" db="EMBL/GenBank/DDBJ databases">
        <title>Recombination of ecologically and evolutionarily significant loci maintains genetic cohesion in the Pseudomonas syringae species complex.</title>
        <authorList>
            <person name="Dillon M."/>
            <person name="Thakur S."/>
            <person name="Almeida R.N.D."/>
            <person name="Weir B.S."/>
            <person name="Guttman D.S."/>
        </authorList>
    </citation>
    <scope>NUCLEOTIDE SEQUENCE [LARGE SCALE GENOMIC DNA]</scope>
    <source>
        <strain evidence="3 5">ICMP 13052</strain>
        <strain evidence="2 4">ICMP 4330</strain>
    </source>
</reference>
<dbReference type="EMBL" id="RBRA01000139">
    <property type="protein sequence ID" value="RMQ24340.1"/>
    <property type="molecule type" value="Genomic_DNA"/>
</dbReference>
<proteinExistence type="predicted"/>
<evidence type="ECO:0000256" key="1">
    <source>
        <dbReference type="SAM" id="MobiDB-lite"/>
    </source>
</evidence>
<dbReference type="AlphaFoldDB" id="A0A0N8REZ2"/>
<evidence type="ECO:0000313" key="4">
    <source>
        <dbReference type="Proteomes" id="UP000267908"/>
    </source>
</evidence>
<evidence type="ECO:0000313" key="5">
    <source>
        <dbReference type="Proteomes" id="UP000269044"/>
    </source>
</evidence>
<dbReference type="EMBL" id="RBQG01000003">
    <property type="protein sequence ID" value="RMP19291.1"/>
    <property type="molecule type" value="Genomic_DNA"/>
</dbReference>
<name>A0A0N8REZ2_9PSED</name>
<accession>A0A0N8REZ2</accession>
<organism evidence="2 4">
    <name type="scientific">Pseudomonas syringae pv. delphinii</name>
    <dbReference type="NCBI Taxonomy" id="192088"/>
    <lineage>
        <taxon>Bacteria</taxon>
        <taxon>Pseudomonadati</taxon>
        <taxon>Pseudomonadota</taxon>
        <taxon>Gammaproteobacteria</taxon>
        <taxon>Pseudomonadales</taxon>
        <taxon>Pseudomonadaceae</taxon>
        <taxon>Pseudomonas</taxon>
    </lineage>
</organism>